<feature type="compositionally biased region" description="Basic and acidic residues" evidence="1">
    <location>
        <begin position="92"/>
        <end position="111"/>
    </location>
</feature>
<feature type="region of interest" description="Disordered" evidence="1">
    <location>
        <begin position="257"/>
        <end position="294"/>
    </location>
</feature>
<keyword evidence="2" id="KW-0732">Signal</keyword>
<gene>
    <name evidence="3" type="ORF">BDK51DRAFT_38626</name>
</gene>
<feature type="chain" id="PRO_5020769547" evidence="2">
    <location>
        <begin position="22"/>
        <end position="355"/>
    </location>
</feature>
<dbReference type="Proteomes" id="UP000269721">
    <property type="component" value="Unassembled WGS sequence"/>
</dbReference>
<feature type="region of interest" description="Disordered" evidence="1">
    <location>
        <begin position="222"/>
        <end position="243"/>
    </location>
</feature>
<feature type="compositionally biased region" description="Basic and acidic residues" evidence="1">
    <location>
        <begin position="266"/>
        <end position="285"/>
    </location>
</feature>
<evidence type="ECO:0000313" key="3">
    <source>
        <dbReference type="EMBL" id="RKO86044.1"/>
    </source>
</evidence>
<evidence type="ECO:0000256" key="1">
    <source>
        <dbReference type="SAM" id="MobiDB-lite"/>
    </source>
</evidence>
<reference evidence="4" key="1">
    <citation type="journal article" date="2018" name="Nat. Microbiol.">
        <title>Leveraging single-cell genomics to expand the fungal tree of life.</title>
        <authorList>
            <person name="Ahrendt S.R."/>
            <person name="Quandt C.A."/>
            <person name="Ciobanu D."/>
            <person name="Clum A."/>
            <person name="Salamov A."/>
            <person name="Andreopoulos B."/>
            <person name="Cheng J.F."/>
            <person name="Woyke T."/>
            <person name="Pelin A."/>
            <person name="Henrissat B."/>
            <person name="Reynolds N.K."/>
            <person name="Benny G.L."/>
            <person name="Smith M.E."/>
            <person name="James T.Y."/>
            <person name="Grigoriev I.V."/>
        </authorList>
    </citation>
    <scope>NUCLEOTIDE SEQUENCE [LARGE SCALE GENOMIC DNA]</scope>
</reference>
<dbReference type="EMBL" id="KZ998524">
    <property type="protein sequence ID" value="RKO86044.1"/>
    <property type="molecule type" value="Genomic_DNA"/>
</dbReference>
<name>A0A4P9W1R0_9FUNG</name>
<protein>
    <submittedName>
        <fullName evidence="3">Uncharacterized protein</fullName>
    </submittedName>
</protein>
<accession>A0A4P9W1R0</accession>
<feature type="region of interest" description="Disordered" evidence="1">
    <location>
        <begin position="47"/>
        <end position="199"/>
    </location>
</feature>
<evidence type="ECO:0000313" key="4">
    <source>
        <dbReference type="Proteomes" id="UP000269721"/>
    </source>
</evidence>
<keyword evidence="4" id="KW-1185">Reference proteome</keyword>
<organism evidence="3 4">
    <name type="scientific">Blyttiomyces helicus</name>
    <dbReference type="NCBI Taxonomy" id="388810"/>
    <lineage>
        <taxon>Eukaryota</taxon>
        <taxon>Fungi</taxon>
        <taxon>Fungi incertae sedis</taxon>
        <taxon>Chytridiomycota</taxon>
        <taxon>Chytridiomycota incertae sedis</taxon>
        <taxon>Chytridiomycetes</taxon>
        <taxon>Chytridiomycetes incertae sedis</taxon>
        <taxon>Blyttiomyces</taxon>
    </lineage>
</organism>
<feature type="compositionally biased region" description="Basic and acidic residues" evidence="1">
    <location>
        <begin position="222"/>
        <end position="233"/>
    </location>
</feature>
<sequence length="355" mass="38368">MGRGNCGVLILWWRHPSATWCASTCDGGRQRGLTVWIRECELAKEHKRHDRPVTVRETRSAPLLCTRSSTGSSPDVAIARATTGPAGAGSSGRDEEAQKRDAGNEKERVEVHVGGAPSPPPPPARSRFGCLACAASRYQSNQPSRTRNRGAESSSGGREDEDSESSDERENPPISSSCVGLDNEGWRQSPRTFSGGSTTDGIAFSSAFYSLIDTVLERRAHSNGSHDVDEPRAARHSHPSQQNRLFRRQGRLNSHRRALDTCGGRSMKEDHQSPSRKTVMKETNEPRPPAAKLDRVKGAGPITRRRPGTDPEALRHVALGGAEDAHNQAPQSLIFHGTASMASTEAVSAADVGFK</sequence>
<evidence type="ECO:0000256" key="2">
    <source>
        <dbReference type="SAM" id="SignalP"/>
    </source>
</evidence>
<dbReference type="AlphaFoldDB" id="A0A4P9W1R0"/>
<feature type="compositionally biased region" description="Polar residues" evidence="1">
    <location>
        <begin position="189"/>
        <end position="199"/>
    </location>
</feature>
<proteinExistence type="predicted"/>
<feature type="signal peptide" evidence="2">
    <location>
        <begin position="1"/>
        <end position="21"/>
    </location>
</feature>